<feature type="compositionally biased region" description="Polar residues" evidence="1">
    <location>
        <begin position="107"/>
        <end position="116"/>
    </location>
</feature>
<organism evidence="2 3">
    <name type="scientific">Forsythia ovata</name>
    <dbReference type="NCBI Taxonomy" id="205694"/>
    <lineage>
        <taxon>Eukaryota</taxon>
        <taxon>Viridiplantae</taxon>
        <taxon>Streptophyta</taxon>
        <taxon>Embryophyta</taxon>
        <taxon>Tracheophyta</taxon>
        <taxon>Spermatophyta</taxon>
        <taxon>Magnoliopsida</taxon>
        <taxon>eudicotyledons</taxon>
        <taxon>Gunneridae</taxon>
        <taxon>Pentapetalae</taxon>
        <taxon>asterids</taxon>
        <taxon>lamiids</taxon>
        <taxon>Lamiales</taxon>
        <taxon>Oleaceae</taxon>
        <taxon>Forsythieae</taxon>
        <taxon>Forsythia</taxon>
    </lineage>
</organism>
<sequence>MVLWEITLGTAYFLGLKRTYKLALKIQRKLISPKHPKIRQFAQRRTRAVFDVALTVHRKIQERDIEVGRNLGNWILRWLDRMKPSAQIRVMHPSENTANTKIKKPLNNPSHPNNQGGFPKSGSRSQDWESDRHLFTAARNMWPKPFPTVPIMMRPSRPAGSNIQYRQFSTATGGYEAFAVEFGKFGFGVIRNDIRQWILQN</sequence>
<gene>
    <name evidence="2" type="ORF">Fot_14658</name>
</gene>
<dbReference type="PANTHER" id="PTHR35998:SF1">
    <property type="entry name" value="OS02G0127900 PROTEIN"/>
    <property type="match status" value="1"/>
</dbReference>
<dbReference type="PANTHER" id="PTHR35998">
    <property type="entry name" value="OS02G0127900 PROTEIN"/>
    <property type="match status" value="1"/>
</dbReference>
<name>A0ABD1W7E6_9LAMI</name>
<reference evidence="3" key="1">
    <citation type="submission" date="2024-07" db="EMBL/GenBank/DDBJ databases">
        <title>Two chromosome-level genome assemblies of Korean endemic species Abeliophyllum distichum and Forsythia ovata (Oleaceae).</title>
        <authorList>
            <person name="Jang H."/>
        </authorList>
    </citation>
    <scope>NUCLEOTIDE SEQUENCE [LARGE SCALE GENOMIC DNA]</scope>
</reference>
<keyword evidence="3" id="KW-1185">Reference proteome</keyword>
<proteinExistence type="predicted"/>
<evidence type="ECO:0000256" key="1">
    <source>
        <dbReference type="SAM" id="MobiDB-lite"/>
    </source>
</evidence>
<evidence type="ECO:0000313" key="3">
    <source>
        <dbReference type="Proteomes" id="UP001604277"/>
    </source>
</evidence>
<comment type="caution">
    <text evidence="2">The sequence shown here is derived from an EMBL/GenBank/DDBJ whole genome shotgun (WGS) entry which is preliminary data.</text>
</comment>
<dbReference type="AlphaFoldDB" id="A0ABD1W7E6"/>
<accession>A0ABD1W7E6</accession>
<feature type="region of interest" description="Disordered" evidence="1">
    <location>
        <begin position="96"/>
        <end position="129"/>
    </location>
</feature>
<dbReference type="Proteomes" id="UP001604277">
    <property type="component" value="Unassembled WGS sequence"/>
</dbReference>
<evidence type="ECO:0000313" key="2">
    <source>
        <dbReference type="EMBL" id="KAL2545425.1"/>
    </source>
</evidence>
<protein>
    <submittedName>
        <fullName evidence="2">Uncharacterized protein</fullName>
    </submittedName>
</protein>
<dbReference type="EMBL" id="JBFOLJ010000004">
    <property type="protein sequence ID" value="KAL2545425.1"/>
    <property type="molecule type" value="Genomic_DNA"/>
</dbReference>